<dbReference type="CDD" id="cd18887">
    <property type="entry name" value="NUDIX_UGPPase_Nudt14"/>
    <property type="match status" value="1"/>
</dbReference>
<organism evidence="6 7">
    <name type="scientific">Sulfurimonas lithotrophica</name>
    <dbReference type="NCBI Taxonomy" id="2590022"/>
    <lineage>
        <taxon>Bacteria</taxon>
        <taxon>Pseudomonadati</taxon>
        <taxon>Campylobacterota</taxon>
        <taxon>Epsilonproteobacteria</taxon>
        <taxon>Campylobacterales</taxon>
        <taxon>Sulfurimonadaceae</taxon>
        <taxon>Sulfurimonas</taxon>
    </lineage>
</organism>
<dbReference type="GO" id="GO:0006753">
    <property type="term" value="P:nucleoside phosphate metabolic process"/>
    <property type="evidence" value="ECO:0007669"/>
    <property type="project" value="TreeGrafter"/>
</dbReference>
<feature type="short sequence motif" description="Nudix box" evidence="4">
    <location>
        <begin position="61"/>
        <end position="83"/>
    </location>
</feature>
<feature type="binding site" evidence="3">
    <location>
        <position position="80"/>
    </location>
    <ligand>
        <name>Mg(2+)</name>
        <dbReference type="ChEBI" id="CHEBI:18420"/>
        <label>1</label>
    </ligand>
</feature>
<evidence type="ECO:0000256" key="3">
    <source>
        <dbReference type="PIRSR" id="PIRSR604385-2"/>
    </source>
</evidence>
<evidence type="ECO:0000256" key="2">
    <source>
        <dbReference type="ARBA" id="ARBA00022801"/>
    </source>
</evidence>
<feature type="binding site" evidence="3">
    <location>
        <position position="76"/>
    </location>
    <ligand>
        <name>Mg(2+)</name>
        <dbReference type="ChEBI" id="CHEBI:18420"/>
        <label>1</label>
    </ligand>
</feature>
<dbReference type="GO" id="GO:0019693">
    <property type="term" value="P:ribose phosphate metabolic process"/>
    <property type="evidence" value="ECO:0007669"/>
    <property type="project" value="TreeGrafter"/>
</dbReference>
<dbReference type="EMBL" id="CP043617">
    <property type="protein sequence ID" value="QFR50482.1"/>
    <property type="molecule type" value="Genomic_DNA"/>
</dbReference>
<keyword evidence="2 6" id="KW-0378">Hydrolase</keyword>
<sequence length="168" mass="19326">MKIDYTYKGKKKIWEAVLSHDSVSIILYNKDRDAFIIVKQMRIPVLNSNKTNGEMYELCAGLVDKDKPKVQIAKEEVFEECGYDIDVNSIKKVTSFYTSVGISGAKQTLYYAECDDSMIVNDGGGLIEEDIEVLYIPLKDAKDFMFDKNYQKTPGLMMGFYWFFDNIK</sequence>
<dbReference type="AlphaFoldDB" id="A0A5P8P421"/>
<protein>
    <submittedName>
        <fullName evidence="6">NUDIX hydrolase</fullName>
    </submittedName>
</protein>
<gene>
    <name evidence="6" type="ORF">FJR48_09460</name>
</gene>
<dbReference type="OrthoDB" id="5360793at2"/>
<keyword evidence="7" id="KW-1185">Reference proteome</keyword>
<dbReference type="PANTHER" id="PTHR11839">
    <property type="entry name" value="UDP/ADP-SUGAR PYROPHOSPHATASE"/>
    <property type="match status" value="1"/>
</dbReference>
<feature type="binding site" evidence="3">
    <location>
        <position position="129"/>
    </location>
    <ligand>
        <name>Mg(2+)</name>
        <dbReference type="ChEBI" id="CHEBI:18420"/>
        <label>1</label>
    </ligand>
</feature>
<feature type="binding site" evidence="3">
    <location>
        <position position="60"/>
    </location>
    <ligand>
        <name>Mg(2+)</name>
        <dbReference type="ChEBI" id="CHEBI:18420"/>
        <label>1</label>
    </ligand>
</feature>
<proteinExistence type="predicted"/>
<reference evidence="6 7" key="1">
    <citation type="submission" date="2019-09" db="EMBL/GenBank/DDBJ databases">
        <title>Sulfurimonas gotlandica sp. nov., a chemoautotrophic and psychrotolerant epsilonproteobacterium isolated from a pelagic redoxcline, and an emended description of the genus Sulfurimonas.</title>
        <authorList>
            <person name="Wang S."/>
            <person name="Jiang L."/>
            <person name="Shao S."/>
        </authorList>
    </citation>
    <scope>NUCLEOTIDE SEQUENCE [LARGE SCALE GENOMIC DNA]</scope>
    <source>
        <strain evidence="6 7">GYSZ_1</strain>
    </source>
</reference>
<dbReference type="KEGG" id="sulg:FJR48_09460"/>
<evidence type="ECO:0000259" key="5">
    <source>
        <dbReference type="PROSITE" id="PS51462"/>
    </source>
</evidence>
<evidence type="ECO:0000313" key="6">
    <source>
        <dbReference type="EMBL" id="QFR50482.1"/>
    </source>
</evidence>
<evidence type="ECO:0000256" key="1">
    <source>
        <dbReference type="ARBA" id="ARBA00001946"/>
    </source>
</evidence>
<name>A0A5P8P421_9BACT</name>
<dbReference type="GO" id="GO:0046872">
    <property type="term" value="F:metal ion binding"/>
    <property type="evidence" value="ECO:0007669"/>
    <property type="project" value="UniProtKB-KW"/>
</dbReference>
<dbReference type="NCBIfam" id="TIGR00052">
    <property type="entry name" value="nudix-type nucleoside diphosphatase, YffH/AdpP family"/>
    <property type="match status" value="1"/>
</dbReference>
<dbReference type="InterPro" id="IPR015797">
    <property type="entry name" value="NUDIX_hydrolase-like_dom_sf"/>
</dbReference>
<dbReference type="SUPFAM" id="SSF55811">
    <property type="entry name" value="Nudix"/>
    <property type="match status" value="1"/>
</dbReference>
<accession>A0A5P8P421</accession>
<evidence type="ECO:0000313" key="7">
    <source>
        <dbReference type="Proteomes" id="UP000326944"/>
    </source>
</evidence>
<dbReference type="InterPro" id="IPR004385">
    <property type="entry name" value="NDP_pyrophosphatase"/>
</dbReference>
<keyword evidence="3" id="KW-0460">Magnesium</keyword>
<evidence type="ECO:0000256" key="4">
    <source>
        <dbReference type="PIRSR" id="PIRSR604385-3"/>
    </source>
</evidence>
<keyword evidence="3" id="KW-0479">Metal-binding</keyword>
<dbReference type="GO" id="GO:0016818">
    <property type="term" value="F:hydrolase activity, acting on acid anhydrides, in phosphorus-containing anhydrides"/>
    <property type="evidence" value="ECO:0007669"/>
    <property type="project" value="InterPro"/>
</dbReference>
<feature type="domain" description="Nudix hydrolase" evidence="5">
    <location>
        <begin position="18"/>
        <end position="158"/>
    </location>
</feature>
<dbReference type="InterPro" id="IPR000086">
    <property type="entry name" value="NUDIX_hydrolase_dom"/>
</dbReference>
<dbReference type="Gene3D" id="3.90.79.10">
    <property type="entry name" value="Nucleoside Triphosphate Pyrophosphohydrolase"/>
    <property type="match status" value="1"/>
</dbReference>
<dbReference type="Proteomes" id="UP000326944">
    <property type="component" value="Chromosome"/>
</dbReference>
<dbReference type="PROSITE" id="PS51462">
    <property type="entry name" value="NUDIX"/>
    <property type="match status" value="1"/>
</dbReference>
<comment type="cofactor">
    <cofactor evidence="1 3">
        <name>Mg(2+)</name>
        <dbReference type="ChEBI" id="CHEBI:18420"/>
    </cofactor>
</comment>
<dbReference type="PANTHER" id="PTHR11839:SF15">
    <property type="entry name" value="URIDINE DIPHOSPHATE GLUCOSE PYROPHOSPHATASE NUDT14"/>
    <property type="match status" value="1"/>
</dbReference>
<dbReference type="Pfam" id="PF00293">
    <property type="entry name" value="NUDIX"/>
    <property type="match status" value="1"/>
</dbReference>